<keyword evidence="1" id="KW-0812">Transmembrane</keyword>
<evidence type="ECO:0000256" key="1">
    <source>
        <dbReference type="SAM" id="Phobius"/>
    </source>
</evidence>
<proteinExistence type="predicted"/>
<accession>A0A8S5PSM8</accession>
<keyword evidence="1" id="KW-1133">Transmembrane helix</keyword>
<dbReference type="EMBL" id="BK015484">
    <property type="protein sequence ID" value="DAE09220.1"/>
    <property type="molecule type" value="Genomic_DNA"/>
</dbReference>
<evidence type="ECO:0000313" key="2">
    <source>
        <dbReference type="EMBL" id="DAE09220.1"/>
    </source>
</evidence>
<name>A0A8S5PSM8_9CAUD</name>
<protein>
    <submittedName>
        <fullName evidence="2">Uncharacterized protein</fullName>
    </submittedName>
</protein>
<feature type="transmembrane region" description="Helical" evidence="1">
    <location>
        <begin position="35"/>
        <end position="54"/>
    </location>
</feature>
<sequence length="64" mass="7673">MKIHFLPCVSLFLFHCSLLCFFEKYIQLFPLLEELFSFFQVCIVILVLYLRFPLSPLVSPRFLL</sequence>
<organism evidence="2">
    <name type="scientific">Siphoviridae sp. ctkJH11</name>
    <dbReference type="NCBI Taxonomy" id="2825641"/>
    <lineage>
        <taxon>Viruses</taxon>
        <taxon>Duplodnaviria</taxon>
        <taxon>Heunggongvirae</taxon>
        <taxon>Uroviricota</taxon>
        <taxon>Caudoviricetes</taxon>
    </lineage>
</organism>
<keyword evidence="1" id="KW-0472">Membrane</keyword>
<reference evidence="2" key="1">
    <citation type="journal article" date="2021" name="Proc. Natl. Acad. Sci. U.S.A.">
        <title>A Catalog of Tens of Thousands of Viruses from Human Metagenomes Reveals Hidden Associations with Chronic Diseases.</title>
        <authorList>
            <person name="Tisza M.J."/>
            <person name="Buck C.B."/>
        </authorList>
    </citation>
    <scope>NUCLEOTIDE SEQUENCE</scope>
    <source>
        <strain evidence="2">CtkJH11</strain>
    </source>
</reference>